<dbReference type="GO" id="GO:0035599">
    <property type="term" value="F:aspartic acid methylthiotransferase activity"/>
    <property type="evidence" value="ECO:0007669"/>
    <property type="project" value="TreeGrafter"/>
</dbReference>
<dbReference type="EMBL" id="QTQX01000011">
    <property type="protein sequence ID" value="RQT27440.1"/>
    <property type="molecule type" value="Genomic_DNA"/>
</dbReference>
<dbReference type="SUPFAM" id="SSF102114">
    <property type="entry name" value="Radical SAM enzymes"/>
    <property type="match status" value="1"/>
</dbReference>
<proteinExistence type="predicted"/>
<keyword evidence="1" id="KW-0963">Cytoplasm</keyword>
<evidence type="ECO:0000259" key="3">
    <source>
        <dbReference type="PROSITE" id="PS51918"/>
    </source>
</evidence>
<name>A0A3N8QWB8_9BURK</name>
<dbReference type="Gene3D" id="3.80.30.20">
    <property type="entry name" value="tm_1862 like domain"/>
    <property type="match status" value="1"/>
</dbReference>
<reference evidence="4 5" key="1">
    <citation type="submission" date="2018-08" db="EMBL/GenBank/DDBJ databases">
        <title>Comparative analysis of Burkholderia isolates from Puerto Rico.</title>
        <authorList>
            <person name="Hall C."/>
            <person name="Sahl J."/>
            <person name="Wagner D."/>
        </authorList>
    </citation>
    <scope>NUCLEOTIDE SEQUENCE [LARGE SCALE GENOMIC DNA]</scope>
    <source>
        <strain evidence="4 5">Bp9001</strain>
    </source>
</reference>
<protein>
    <submittedName>
        <fullName evidence="4">Radical SAM protein</fullName>
    </submittedName>
</protein>
<evidence type="ECO:0000256" key="1">
    <source>
        <dbReference type="ARBA" id="ARBA00022490"/>
    </source>
</evidence>
<dbReference type="InterPro" id="IPR007197">
    <property type="entry name" value="rSAM"/>
</dbReference>
<accession>A0A3N8QWB8</accession>
<dbReference type="PROSITE" id="PS51449">
    <property type="entry name" value="MTTASE_N"/>
    <property type="match status" value="1"/>
</dbReference>
<dbReference type="PANTHER" id="PTHR43837:SF1">
    <property type="entry name" value="RIBOSOMAL PROTEIN US12 METHYLTHIOTRANSFERASE RIMO"/>
    <property type="match status" value="1"/>
</dbReference>
<dbReference type="InterPro" id="IPR005840">
    <property type="entry name" value="Ribosomal_uS12_MeSTrfase_RimO"/>
</dbReference>
<dbReference type="AlphaFoldDB" id="A0A3N8QWB8"/>
<gene>
    <name evidence="4" type="ORF">DF037_18075</name>
</gene>
<evidence type="ECO:0000313" key="4">
    <source>
        <dbReference type="EMBL" id="RQT27440.1"/>
    </source>
</evidence>
<dbReference type="GO" id="GO:0046872">
    <property type="term" value="F:metal ion binding"/>
    <property type="evidence" value="ECO:0007669"/>
    <property type="project" value="UniProtKB-KW"/>
</dbReference>
<dbReference type="InterPro" id="IPR006638">
    <property type="entry name" value="Elp3/MiaA/NifB-like_rSAM"/>
</dbReference>
<dbReference type="InterPro" id="IPR058240">
    <property type="entry name" value="rSAM_sf"/>
</dbReference>
<organism evidence="4 5">
    <name type="scientific">Burkholderia contaminans</name>
    <dbReference type="NCBI Taxonomy" id="488447"/>
    <lineage>
        <taxon>Bacteria</taxon>
        <taxon>Pseudomonadati</taxon>
        <taxon>Pseudomonadota</taxon>
        <taxon>Betaproteobacteria</taxon>
        <taxon>Burkholderiales</taxon>
        <taxon>Burkholderiaceae</taxon>
        <taxon>Burkholderia</taxon>
        <taxon>Burkholderia cepacia complex</taxon>
    </lineage>
</organism>
<sequence>MARLAAGRTSSIRPVRWTQVTTGVGGRAAAGWRRKWSGAWHERSPCGATKRPMNAYSRRVFLAHNACLNSSYDLNVLKAGLERHGYEVVDKPDAADEVIFSGCSVRSTWVDDAIEQIRQISSRAPDARLTVTGCIANVSADVVRNALATHPVNFQSHADILRGRTGEDFSAVDRTISQDTARNFEGDPDNGLPQMRQRVGRLKAELVAQLQQLDDEHGTRLATLYMRTTKGFVFYNEEEPAELITVTRSCLYRCSFCSIPRGRGQFASVPIDDILSKARAALARGIRRFILVGDEVGNYGADGGVSRFADLLRELVALQAGVRLSIRYIEPKPFLKNAALLRQLSDSGNIDLLYVSLQSGSSRVLRAMNRNPDLTSIAGLVDEFRKSTDVVFYCNWMVGFPGETEEDFQETLRLARRLNLQINVAIPFSARPDTPAENFDDQVDEGTREDRLLRLSHAIADMKMAMFEEQLRFLDDGERLPLLVKIRLAEMQQYRQPLTEERPVVFHRQPHGVGNNA</sequence>
<dbReference type="InterPro" id="IPR038135">
    <property type="entry name" value="Methylthiotransferase_N_sf"/>
</dbReference>
<dbReference type="Pfam" id="PF04055">
    <property type="entry name" value="Radical_SAM"/>
    <property type="match status" value="1"/>
</dbReference>
<dbReference type="InterPro" id="IPR023404">
    <property type="entry name" value="rSAM_horseshoe"/>
</dbReference>
<dbReference type="CDD" id="cd01335">
    <property type="entry name" value="Radical_SAM"/>
    <property type="match status" value="1"/>
</dbReference>
<comment type="caution">
    <text evidence="4">The sequence shown here is derived from an EMBL/GenBank/DDBJ whole genome shotgun (WGS) entry which is preliminary data.</text>
</comment>
<dbReference type="PROSITE" id="PS51918">
    <property type="entry name" value="RADICAL_SAM"/>
    <property type="match status" value="1"/>
</dbReference>
<dbReference type="SFLD" id="SFLDS00029">
    <property type="entry name" value="Radical_SAM"/>
    <property type="match status" value="1"/>
</dbReference>
<evidence type="ECO:0000313" key="5">
    <source>
        <dbReference type="Proteomes" id="UP000269271"/>
    </source>
</evidence>
<dbReference type="GO" id="GO:0005829">
    <property type="term" value="C:cytosol"/>
    <property type="evidence" value="ECO:0007669"/>
    <property type="project" value="TreeGrafter"/>
</dbReference>
<dbReference type="Gene3D" id="3.40.50.12160">
    <property type="entry name" value="Methylthiotransferase, N-terminal domain"/>
    <property type="match status" value="1"/>
</dbReference>
<dbReference type="SMART" id="SM00729">
    <property type="entry name" value="Elp3"/>
    <property type="match status" value="1"/>
</dbReference>
<dbReference type="InterPro" id="IPR013848">
    <property type="entry name" value="Methylthiotransferase_N"/>
</dbReference>
<feature type="domain" description="MTTase N-terminal" evidence="2">
    <location>
        <begin position="58"/>
        <end position="166"/>
    </location>
</feature>
<dbReference type="Proteomes" id="UP000269271">
    <property type="component" value="Unassembled WGS sequence"/>
</dbReference>
<feature type="domain" description="Radical SAM core" evidence="3">
    <location>
        <begin position="236"/>
        <end position="465"/>
    </location>
</feature>
<evidence type="ECO:0000259" key="2">
    <source>
        <dbReference type="PROSITE" id="PS51449"/>
    </source>
</evidence>
<dbReference type="PANTHER" id="PTHR43837">
    <property type="entry name" value="RIBOSOMAL PROTEIN S12 METHYLTHIOTRANSFERASE RIMO"/>
    <property type="match status" value="1"/>
</dbReference>
<dbReference type="GO" id="GO:0051539">
    <property type="term" value="F:4 iron, 4 sulfur cluster binding"/>
    <property type="evidence" value="ECO:0007669"/>
    <property type="project" value="UniProtKB-KW"/>
</dbReference>
<dbReference type="Pfam" id="PF00919">
    <property type="entry name" value="UPF0004"/>
    <property type="match status" value="1"/>
</dbReference>
<dbReference type="SFLD" id="SFLDG01082">
    <property type="entry name" value="B12-binding_domain_containing"/>
    <property type="match status" value="1"/>
</dbReference>